<evidence type="ECO:0000259" key="1">
    <source>
        <dbReference type="Pfam" id="PF00270"/>
    </source>
</evidence>
<dbReference type="AlphaFoldDB" id="A0A165YUH4"/>
<dbReference type="EMBL" id="KV417689">
    <property type="protein sequence ID" value="KZP09928.1"/>
    <property type="molecule type" value="Genomic_DNA"/>
</dbReference>
<dbReference type="Pfam" id="PF00270">
    <property type="entry name" value="DEAD"/>
    <property type="match status" value="1"/>
</dbReference>
<organism evidence="2 3">
    <name type="scientific">Athelia psychrophila</name>
    <dbReference type="NCBI Taxonomy" id="1759441"/>
    <lineage>
        <taxon>Eukaryota</taxon>
        <taxon>Fungi</taxon>
        <taxon>Dikarya</taxon>
        <taxon>Basidiomycota</taxon>
        <taxon>Agaricomycotina</taxon>
        <taxon>Agaricomycetes</taxon>
        <taxon>Agaricomycetidae</taxon>
        <taxon>Atheliales</taxon>
        <taxon>Atheliaceae</taxon>
        <taxon>Athelia</taxon>
    </lineage>
</organism>
<proteinExistence type="predicted"/>
<dbReference type="OrthoDB" id="10261556at2759"/>
<dbReference type="Gene3D" id="3.40.50.300">
    <property type="entry name" value="P-loop containing nucleotide triphosphate hydrolases"/>
    <property type="match status" value="1"/>
</dbReference>
<name>A0A165YUH4_9AGAM</name>
<dbReference type="STRING" id="436010.A0A165YUH4"/>
<dbReference type="Proteomes" id="UP000076532">
    <property type="component" value="Unassembled WGS sequence"/>
</dbReference>
<evidence type="ECO:0000313" key="2">
    <source>
        <dbReference type="EMBL" id="KZP09928.1"/>
    </source>
</evidence>
<dbReference type="GO" id="GO:0005524">
    <property type="term" value="F:ATP binding"/>
    <property type="evidence" value="ECO:0007669"/>
    <property type="project" value="InterPro"/>
</dbReference>
<dbReference type="InterPro" id="IPR027417">
    <property type="entry name" value="P-loop_NTPase"/>
</dbReference>
<accession>A0A165YUH4</accession>
<keyword evidence="3" id="KW-1185">Reference proteome</keyword>
<reference evidence="2 3" key="1">
    <citation type="journal article" date="2016" name="Mol. Biol. Evol.">
        <title>Comparative Genomics of Early-Diverging Mushroom-Forming Fungi Provides Insights into the Origins of Lignocellulose Decay Capabilities.</title>
        <authorList>
            <person name="Nagy L.G."/>
            <person name="Riley R."/>
            <person name="Tritt A."/>
            <person name="Adam C."/>
            <person name="Daum C."/>
            <person name="Floudas D."/>
            <person name="Sun H."/>
            <person name="Yadav J.S."/>
            <person name="Pangilinan J."/>
            <person name="Larsson K.H."/>
            <person name="Matsuura K."/>
            <person name="Barry K."/>
            <person name="Labutti K."/>
            <person name="Kuo R."/>
            <person name="Ohm R.A."/>
            <person name="Bhattacharya S.S."/>
            <person name="Shirouzu T."/>
            <person name="Yoshinaga Y."/>
            <person name="Martin F.M."/>
            <person name="Grigoriev I.V."/>
            <person name="Hibbett D.S."/>
        </authorList>
    </citation>
    <scope>NUCLEOTIDE SEQUENCE [LARGE SCALE GENOMIC DNA]</scope>
    <source>
        <strain evidence="2 3">CBS 109695</strain>
    </source>
</reference>
<dbReference type="SUPFAM" id="SSF52540">
    <property type="entry name" value="P-loop containing nucleoside triphosphate hydrolases"/>
    <property type="match status" value="1"/>
</dbReference>
<evidence type="ECO:0000313" key="3">
    <source>
        <dbReference type="Proteomes" id="UP000076532"/>
    </source>
</evidence>
<protein>
    <recommendedName>
        <fullName evidence="1">DEAD/DEAH-box helicase domain-containing protein</fullName>
    </recommendedName>
</protein>
<gene>
    <name evidence="2" type="ORF">FIBSPDRAFT_900076</name>
</gene>
<feature type="domain" description="DEAD/DEAH-box helicase" evidence="1">
    <location>
        <begin position="26"/>
        <end position="97"/>
    </location>
</feature>
<dbReference type="GO" id="GO:0003676">
    <property type="term" value="F:nucleic acid binding"/>
    <property type="evidence" value="ECO:0007669"/>
    <property type="project" value="InterPro"/>
</dbReference>
<sequence>MPKINWNPERIREAIDKHFSKRACWYQIKTAQALYAKRDVVGKVPTGSGKTLSFFGGLVMAMEEEPDGEKMVIIASPLNLLSQQNVEMLQAAPEAIHHWYAGLREDEEQWRRSTWRRSIWPLAP</sequence>
<dbReference type="InterPro" id="IPR011545">
    <property type="entry name" value="DEAD/DEAH_box_helicase_dom"/>
</dbReference>